<dbReference type="EMBL" id="CP010705">
    <property type="protein sequence ID" value="AUQ93426.1"/>
    <property type="molecule type" value="Genomic_DNA"/>
</dbReference>
<proteinExistence type="predicted"/>
<reference evidence="1 4" key="3">
    <citation type="journal article" date="2017" name="Int. J. Syst. Evol. Microbiol.">
        <title>Adaptation of Surface-Associated Bacteria to the Open Ocean: A Genomically Distinct Subpopulation of Phaeobacter gallaeciensis Colonizes Pacific Mesozooplankton.</title>
        <authorList>
            <person name="Freese H.M."/>
            <person name="Methner A."/>
            <person name="Overmann J."/>
        </authorList>
    </citation>
    <scope>NUCLEOTIDE SEQUENCE [LARGE SCALE GENOMIC DNA]</scope>
    <source>
        <strain evidence="1 4">P66</strain>
    </source>
</reference>
<evidence type="ECO:0000313" key="3">
    <source>
        <dbReference type="Proteomes" id="UP000236447"/>
    </source>
</evidence>
<dbReference type="Proteomes" id="UP000236447">
    <property type="component" value="Chromosome"/>
</dbReference>
<reference evidence="2 3" key="1">
    <citation type="journal article" date="2017" name="Front. Microbiol.">
        <title>Phaeobacter piscinae sp. nov., a species of the Roseobacter group and potential aquaculture probiont.</title>
        <authorList>
            <person name="Sonnenschein E.C."/>
            <person name="Phippen C.B.W."/>
            <person name="Nielsen K.F."/>
            <person name="Mateiu R.V."/>
            <person name="Melchiorsen J."/>
            <person name="Gram L."/>
            <person name="Overmann J."/>
            <person name="Freese H.M."/>
        </authorList>
    </citation>
    <scope>NUCLEOTIDE SEQUENCE [LARGE SCALE GENOMIC DNA]</scope>
    <source>
        <strain evidence="2 3">P88</strain>
    </source>
</reference>
<dbReference type="AlphaFoldDB" id="A0A2I7G5Q5"/>
<dbReference type="Proteomes" id="UP000236536">
    <property type="component" value="Chromosome"/>
</dbReference>
<protein>
    <submittedName>
        <fullName evidence="2">Uncharacterized protein</fullName>
    </submittedName>
</protein>
<accession>A0A2I7G5Q5</accession>
<sequence length="33" mass="3878">MQTSDRDLIRVEVQTSARFLYQVHAVRRFNAVA</sequence>
<name>A0A2I7G5Q5_9RHOB</name>
<organism evidence="2 3">
    <name type="scientific">Phaeobacter inhibens</name>
    <dbReference type="NCBI Taxonomy" id="221822"/>
    <lineage>
        <taxon>Bacteria</taxon>
        <taxon>Pseudomonadati</taxon>
        <taxon>Pseudomonadota</taxon>
        <taxon>Alphaproteobacteria</taxon>
        <taxon>Rhodobacterales</taxon>
        <taxon>Roseobacteraceae</taxon>
        <taxon>Phaeobacter</taxon>
    </lineage>
</organism>
<reference evidence="3 4" key="2">
    <citation type="journal article" date="2017" name="Genome Biol. Evol.">
        <title>Trajectories and Drivers of Genome Evolution in Surface-Associated Marine Phaeobacter.</title>
        <authorList>
            <person name="Freese H.M."/>
            <person name="Sikorski J."/>
            <person name="Bunk B."/>
            <person name="Scheuner C."/>
            <person name="Meier-Kolthoff J.P."/>
            <person name="Sproer C."/>
            <person name="Gram L."/>
            <person name="Overmann J."/>
        </authorList>
    </citation>
    <scope>NUCLEOTIDE SEQUENCE [LARGE SCALE GENOMIC DNA]</scope>
    <source>
        <strain evidence="1 4">P66</strain>
        <strain evidence="2 3">P88</strain>
    </source>
</reference>
<keyword evidence="4" id="KW-1185">Reference proteome</keyword>
<gene>
    <name evidence="1" type="ORF">PhaeoP66_00610</name>
    <name evidence="2" type="ORF">PhaeoP88_02753</name>
</gene>
<evidence type="ECO:0000313" key="1">
    <source>
        <dbReference type="EMBL" id="AUQ93426.1"/>
    </source>
</evidence>
<evidence type="ECO:0000313" key="4">
    <source>
        <dbReference type="Proteomes" id="UP000236536"/>
    </source>
</evidence>
<dbReference type="EMBL" id="CP010725">
    <property type="protein sequence ID" value="AUR00096.1"/>
    <property type="molecule type" value="Genomic_DNA"/>
</dbReference>
<evidence type="ECO:0000313" key="2">
    <source>
        <dbReference type="EMBL" id="AUR00096.1"/>
    </source>
</evidence>